<evidence type="ECO:0000313" key="1">
    <source>
        <dbReference type="EMBL" id="TXC79671.1"/>
    </source>
</evidence>
<sequence>MTCCFPGKCRPTSADPHHYHTSHALPPYSEGRRSWIAYKKGMGINPQLLSNREKTMLVDALKQTYGLPELLGNLCKSPGIDVSLDYPGIRRIHGVA</sequence>
<comment type="caution">
    <text evidence="1">The sequence shown here is derived from an EMBL/GenBank/DDBJ whole genome shotgun (WGS) entry which is preliminary data.</text>
</comment>
<dbReference type="Proteomes" id="UP000321776">
    <property type="component" value="Unassembled WGS sequence"/>
</dbReference>
<dbReference type="AlphaFoldDB" id="A0A5C6V526"/>
<evidence type="ECO:0000313" key="2">
    <source>
        <dbReference type="Proteomes" id="UP000321776"/>
    </source>
</evidence>
<reference evidence="1 2" key="1">
    <citation type="journal article" date="2018" name="Int. J. Syst. Evol. Microbiol.">
        <title>Paraburkholderia azotifigens sp. nov., a nitrogen-fixing bacterium isolated from paddy soil.</title>
        <authorList>
            <person name="Choi G.M."/>
            <person name="Im W.T."/>
        </authorList>
    </citation>
    <scope>NUCLEOTIDE SEQUENCE [LARGE SCALE GENOMIC DNA]</scope>
    <source>
        <strain evidence="1 2">NF 2-5-3</strain>
    </source>
</reference>
<dbReference type="EMBL" id="VOQS01000005">
    <property type="protein sequence ID" value="TXC79671.1"/>
    <property type="molecule type" value="Genomic_DNA"/>
</dbReference>
<accession>A0A5C6V526</accession>
<organism evidence="1 2">
    <name type="scientific">Paraburkholderia azotifigens</name>
    <dbReference type="NCBI Taxonomy" id="2057004"/>
    <lineage>
        <taxon>Bacteria</taxon>
        <taxon>Pseudomonadati</taxon>
        <taxon>Pseudomonadota</taxon>
        <taxon>Betaproteobacteria</taxon>
        <taxon>Burkholderiales</taxon>
        <taxon>Burkholderiaceae</taxon>
        <taxon>Paraburkholderia</taxon>
    </lineage>
</organism>
<name>A0A5C6V526_9BURK</name>
<gene>
    <name evidence="1" type="ORF">FRZ40_35550</name>
</gene>
<proteinExistence type="predicted"/>
<protein>
    <submittedName>
        <fullName evidence="1">Uncharacterized protein</fullName>
    </submittedName>
</protein>